<protein>
    <recommendedName>
        <fullName evidence="4">Farnesoic acid O-methyl transferase domain-containing protein</fullName>
    </recommendedName>
</protein>
<dbReference type="Proteomes" id="UP000663879">
    <property type="component" value="Unassembled WGS sequence"/>
</dbReference>
<evidence type="ECO:0000256" key="1">
    <source>
        <dbReference type="SAM" id="SignalP"/>
    </source>
</evidence>
<sequence length="271" mass="31965">MKNIQVKLIILICLKLYLVKCSSLFQLYDKSTGGRMYEVSSDFKSIYYLSNQKANSLHKCTVKCHQIKQCSIVFINKMSRILNYCEFYSNYPIRQSQIYQSSSTYESQFIFLKKGSEIKTLRYGSNKNEHITPSHSVRLRKDNQLYVEFLDVYYDLEKIRGYNVYYFNGTNLTIGEKNTESIGKIRIDFKNKTLNKINIRTDSTKVMRLQFCWVSQLNFSSSCSSAVGGTGGTNYTFYYDTEFKQFQIEYLIVFNVWYNDNVQFIFNQLNF</sequence>
<keyword evidence="3" id="KW-1185">Reference proteome</keyword>
<gene>
    <name evidence="2" type="ORF">OXX778_LOCUS6161</name>
</gene>
<evidence type="ECO:0000313" key="2">
    <source>
        <dbReference type="EMBL" id="CAF0794884.1"/>
    </source>
</evidence>
<feature type="signal peptide" evidence="1">
    <location>
        <begin position="1"/>
        <end position="21"/>
    </location>
</feature>
<organism evidence="2 3">
    <name type="scientific">Brachionus calyciflorus</name>
    <dbReference type="NCBI Taxonomy" id="104777"/>
    <lineage>
        <taxon>Eukaryota</taxon>
        <taxon>Metazoa</taxon>
        <taxon>Spiralia</taxon>
        <taxon>Gnathifera</taxon>
        <taxon>Rotifera</taxon>
        <taxon>Eurotatoria</taxon>
        <taxon>Monogononta</taxon>
        <taxon>Pseudotrocha</taxon>
        <taxon>Ploima</taxon>
        <taxon>Brachionidae</taxon>
        <taxon>Brachionus</taxon>
    </lineage>
</organism>
<feature type="chain" id="PRO_5032607532" description="Farnesoic acid O-methyl transferase domain-containing protein" evidence="1">
    <location>
        <begin position="22"/>
        <end position="271"/>
    </location>
</feature>
<evidence type="ECO:0000313" key="3">
    <source>
        <dbReference type="Proteomes" id="UP000663879"/>
    </source>
</evidence>
<dbReference type="AlphaFoldDB" id="A0A813SGU2"/>
<accession>A0A813SGU2</accession>
<evidence type="ECO:0008006" key="4">
    <source>
        <dbReference type="Google" id="ProtNLM"/>
    </source>
</evidence>
<proteinExistence type="predicted"/>
<keyword evidence="1" id="KW-0732">Signal</keyword>
<reference evidence="2" key="1">
    <citation type="submission" date="2021-02" db="EMBL/GenBank/DDBJ databases">
        <authorList>
            <person name="Nowell W R."/>
        </authorList>
    </citation>
    <scope>NUCLEOTIDE SEQUENCE</scope>
    <source>
        <strain evidence="2">Ploen Becks lab</strain>
    </source>
</reference>
<comment type="caution">
    <text evidence="2">The sequence shown here is derived from an EMBL/GenBank/DDBJ whole genome shotgun (WGS) entry which is preliminary data.</text>
</comment>
<dbReference type="EMBL" id="CAJNOC010000712">
    <property type="protein sequence ID" value="CAF0794884.1"/>
    <property type="molecule type" value="Genomic_DNA"/>
</dbReference>
<name>A0A813SGU2_9BILA</name>